<dbReference type="Proteomes" id="UP000095283">
    <property type="component" value="Unplaced"/>
</dbReference>
<name>A0A1I7W9Y5_HETBA</name>
<evidence type="ECO:0000313" key="1">
    <source>
        <dbReference type="Proteomes" id="UP000095283"/>
    </source>
</evidence>
<accession>A0A1I7W9Y5</accession>
<sequence>MLKKLVKTQDVLQLIFCDPHYFPRWGCCFYEKIDLIIIVKLTFNLNATFITKSTVQKGLLKLLLSFYNLSIIIISVKSCFYHDVIVGPGLDGC</sequence>
<dbReference type="WBParaSite" id="Hba_01468">
    <property type="protein sequence ID" value="Hba_01468"/>
    <property type="gene ID" value="Hba_01468"/>
</dbReference>
<evidence type="ECO:0000313" key="2">
    <source>
        <dbReference type="WBParaSite" id="Hba_01468"/>
    </source>
</evidence>
<protein>
    <submittedName>
        <fullName evidence="2">Ovule protein</fullName>
    </submittedName>
</protein>
<proteinExistence type="predicted"/>
<organism evidence="1 2">
    <name type="scientific">Heterorhabditis bacteriophora</name>
    <name type="common">Entomopathogenic nematode worm</name>
    <dbReference type="NCBI Taxonomy" id="37862"/>
    <lineage>
        <taxon>Eukaryota</taxon>
        <taxon>Metazoa</taxon>
        <taxon>Ecdysozoa</taxon>
        <taxon>Nematoda</taxon>
        <taxon>Chromadorea</taxon>
        <taxon>Rhabditida</taxon>
        <taxon>Rhabditina</taxon>
        <taxon>Rhabditomorpha</taxon>
        <taxon>Strongyloidea</taxon>
        <taxon>Heterorhabditidae</taxon>
        <taxon>Heterorhabditis</taxon>
    </lineage>
</organism>
<keyword evidence="1" id="KW-1185">Reference proteome</keyword>
<reference evidence="2" key="1">
    <citation type="submission" date="2016-11" db="UniProtKB">
        <authorList>
            <consortium name="WormBaseParasite"/>
        </authorList>
    </citation>
    <scope>IDENTIFICATION</scope>
</reference>
<dbReference type="AlphaFoldDB" id="A0A1I7W9Y5"/>